<organism evidence="4 5">
    <name type="scientific">Triparma columacea</name>
    <dbReference type="NCBI Taxonomy" id="722753"/>
    <lineage>
        <taxon>Eukaryota</taxon>
        <taxon>Sar</taxon>
        <taxon>Stramenopiles</taxon>
        <taxon>Ochrophyta</taxon>
        <taxon>Bolidophyceae</taxon>
        <taxon>Parmales</taxon>
        <taxon>Triparmaceae</taxon>
        <taxon>Triparma</taxon>
    </lineage>
</organism>
<keyword evidence="1" id="KW-0560">Oxidoreductase</keyword>
<evidence type="ECO:0000256" key="2">
    <source>
        <dbReference type="SAM" id="MobiDB-lite"/>
    </source>
</evidence>
<proteinExistence type="inferred from homology"/>
<keyword evidence="5" id="KW-1185">Reference proteome</keyword>
<evidence type="ECO:0000259" key="3">
    <source>
        <dbReference type="PROSITE" id="PS51471"/>
    </source>
</evidence>
<sequence>MAALISDTGDLEKALKDVKNELGEMNLQQNAVVDEKKEGSVSSSDGGGGLGERKIKVANFESGEIYPTNYPEKTYEDYVMRNDVESKGYQTPAELPSSIQTIIKDDVQKEISKGVVRKKLAKMRHLVVKEAIKPSYLDDLMPKIIEKFWPQQVVYNGGVANVKNWKISCYLEVMEGGVPCTNPCLPLLDDCSELLDAVDALFTHWYKQQHACNKPGQPKREEPYKIKRVMNFITRYTPNPNEQALLKHVDGAGKVDGSAVIALPVDRWTGPEDVMSFEGHGGGLTFWDGHPNPAKQQEIDYDTRSGDIGFIDKAVWHQANPITKGTRWAMVIFYEVV</sequence>
<reference evidence="5" key="1">
    <citation type="journal article" date="2023" name="Commun. Biol.">
        <title>Genome analysis of Parmales, the sister group of diatoms, reveals the evolutionary specialization of diatoms from phago-mixotrophs to photoautotrophs.</title>
        <authorList>
            <person name="Ban H."/>
            <person name="Sato S."/>
            <person name="Yoshikawa S."/>
            <person name="Yamada K."/>
            <person name="Nakamura Y."/>
            <person name="Ichinomiya M."/>
            <person name="Sato N."/>
            <person name="Blanc-Mathieu R."/>
            <person name="Endo H."/>
            <person name="Kuwata A."/>
            <person name="Ogata H."/>
        </authorList>
    </citation>
    <scope>NUCLEOTIDE SEQUENCE [LARGE SCALE GENOMIC DNA]</scope>
</reference>
<keyword evidence="1" id="KW-0479">Metal-binding</keyword>
<name>A0A9W7G647_9STRA</name>
<gene>
    <name evidence="4" type="ORF">TrCOL_g13020</name>
</gene>
<evidence type="ECO:0000256" key="1">
    <source>
        <dbReference type="RuleBase" id="RU003682"/>
    </source>
</evidence>
<dbReference type="Proteomes" id="UP001165065">
    <property type="component" value="Unassembled WGS sequence"/>
</dbReference>
<protein>
    <recommendedName>
        <fullName evidence="3">Fe2OG dioxygenase domain-containing protein</fullName>
    </recommendedName>
</protein>
<feature type="region of interest" description="Disordered" evidence="2">
    <location>
        <begin position="29"/>
        <end position="48"/>
    </location>
</feature>
<dbReference type="InterPro" id="IPR005123">
    <property type="entry name" value="Oxoglu/Fe-dep_dioxygenase_dom"/>
</dbReference>
<dbReference type="GO" id="GO:0046872">
    <property type="term" value="F:metal ion binding"/>
    <property type="evidence" value="ECO:0007669"/>
    <property type="project" value="UniProtKB-KW"/>
</dbReference>
<dbReference type="PROSITE" id="PS51471">
    <property type="entry name" value="FE2OG_OXY"/>
    <property type="match status" value="1"/>
</dbReference>
<dbReference type="EMBL" id="BRYA01000045">
    <property type="protein sequence ID" value="GMI34650.1"/>
    <property type="molecule type" value="Genomic_DNA"/>
</dbReference>
<accession>A0A9W7G647</accession>
<evidence type="ECO:0000313" key="5">
    <source>
        <dbReference type="Proteomes" id="UP001165065"/>
    </source>
</evidence>
<evidence type="ECO:0000313" key="4">
    <source>
        <dbReference type="EMBL" id="GMI34650.1"/>
    </source>
</evidence>
<feature type="domain" description="Fe2OG dioxygenase" evidence="3">
    <location>
        <begin position="225"/>
        <end position="336"/>
    </location>
</feature>
<dbReference type="OrthoDB" id="411867at2759"/>
<keyword evidence="1" id="KW-0408">Iron</keyword>
<dbReference type="GO" id="GO:0016491">
    <property type="term" value="F:oxidoreductase activity"/>
    <property type="evidence" value="ECO:0007669"/>
    <property type="project" value="UniProtKB-KW"/>
</dbReference>
<comment type="similarity">
    <text evidence="1">Belongs to the iron/ascorbate-dependent oxidoreductase family.</text>
</comment>
<dbReference type="Gene3D" id="2.60.120.620">
    <property type="entry name" value="q2cbj1_9rhob like domain"/>
    <property type="match status" value="1"/>
</dbReference>
<dbReference type="AlphaFoldDB" id="A0A9W7G647"/>
<comment type="caution">
    <text evidence="4">The sequence shown here is derived from an EMBL/GenBank/DDBJ whole genome shotgun (WGS) entry which is preliminary data.</text>
</comment>